<dbReference type="EMBL" id="ATMH01000971">
    <property type="protein sequence ID" value="EPY35703.1"/>
    <property type="molecule type" value="Genomic_DNA"/>
</dbReference>
<feature type="transmembrane region" description="Helical" evidence="1">
    <location>
        <begin position="40"/>
        <end position="65"/>
    </location>
</feature>
<sequence length="67" mass="8035">MCDISYVDFVCFLLLFFGFVFNFVTGLFAFIFYLNLIFLILYYIISLFFGFIFIAYGAQNFLLYFSF</sequence>
<gene>
    <name evidence="2" type="ORF">STCU_00971</name>
</gene>
<evidence type="ECO:0000313" key="2">
    <source>
        <dbReference type="EMBL" id="EPY35703.1"/>
    </source>
</evidence>
<protein>
    <submittedName>
        <fullName evidence="2">Uncharacterized protein</fullName>
    </submittedName>
</protein>
<proteinExistence type="predicted"/>
<keyword evidence="3" id="KW-1185">Reference proteome</keyword>
<feature type="transmembrane region" description="Helical" evidence="1">
    <location>
        <begin position="12"/>
        <end position="34"/>
    </location>
</feature>
<accession>S9V476</accession>
<dbReference type="Proteomes" id="UP000015354">
    <property type="component" value="Unassembled WGS sequence"/>
</dbReference>
<keyword evidence="1" id="KW-0472">Membrane</keyword>
<comment type="caution">
    <text evidence="2">The sequence shown here is derived from an EMBL/GenBank/DDBJ whole genome shotgun (WGS) entry which is preliminary data.</text>
</comment>
<dbReference type="AlphaFoldDB" id="S9V476"/>
<evidence type="ECO:0000313" key="3">
    <source>
        <dbReference type="Proteomes" id="UP000015354"/>
    </source>
</evidence>
<organism evidence="2 3">
    <name type="scientific">Strigomonas culicis</name>
    <dbReference type="NCBI Taxonomy" id="28005"/>
    <lineage>
        <taxon>Eukaryota</taxon>
        <taxon>Discoba</taxon>
        <taxon>Euglenozoa</taxon>
        <taxon>Kinetoplastea</taxon>
        <taxon>Metakinetoplastina</taxon>
        <taxon>Trypanosomatida</taxon>
        <taxon>Trypanosomatidae</taxon>
        <taxon>Strigomonadinae</taxon>
        <taxon>Strigomonas</taxon>
    </lineage>
</organism>
<name>S9V476_9TRYP</name>
<evidence type="ECO:0000256" key="1">
    <source>
        <dbReference type="SAM" id="Phobius"/>
    </source>
</evidence>
<keyword evidence="1" id="KW-1133">Transmembrane helix</keyword>
<keyword evidence="1" id="KW-0812">Transmembrane</keyword>
<reference evidence="2 3" key="1">
    <citation type="journal article" date="2013" name="PLoS ONE">
        <title>Predicting the Proteins of Angomonas deanei, Strigomonas culicis and Their Respective Endosymbionts Reveals New Aspects of the Trypanosomatidae Family.</title>
        <authorList>
            <person name="Motta M.C."/>
            <person name="Martins A.C."/>
            <person name="de Souza S.S."/>
            <person name="Catta-Preta C.M."/>
            <person name="Silva R."/>
            <person name="Klein C.C."/>
            <person name="de Almeida L.G."/>
            <person name="de Lima Cunha O."/>
            <person name="Ciapina L.P."/>
            <person name="Brocchi M."/>
            <person name="Colabardini A.C."/>
            <person name="de Araujo Lima B."/>
            <person name="Machado C.R."/>
            <person name="de Almeida Soares C.M."/>
            <person name="Probst C.M."/>
            <person name="de Menezes C.B."/>
            <person name="Thompson C.E."/>
            <person name="Bartholomeu D.C."/>
            <person name="Gradia D.F."/>
            <person name="Pavoni D.P."/>
            <person name="Grisard E.C."/>
            <person name="Fantinatti-Garboggini F."/>
            <person name="Marchini F.K."/>
            <person name="Rodrigues-Luiz G.F."/>
            <person name="Wagner G."/>
            <person name="Goldman G.H."/>
            <person name="Fietto J.L."/>
            <person name="Elias M.C."/>
            <person name="Goldman M.H."/>
            <person name="Sagot M.F."/>
            <person name="Pereira M."/>
            <person name="Stoco P.H."/>
            <person name="de Mendonca-Neto R.P."/>
            <person name="Teixeira S.M."/>
            <person name="Maciel T.E."/>
            <person name="de Oliveira Mendes T.A."/>
            <person name="Urmenyi T.P."/>
            <person name="de Souza W."/>
            <person name="Schenkman S."/>
            <person name="de Vasconcelos A.T."/>
        </authorList>
    </citation>
    <scope>NUCLEOTIDE SEQUENCE [LARGE SCALE GENOMIC DNA]</scope>
</reference>